<keyword evidence="1" id="KW-0677">Repeat</keyword>
<comment type="caution">
    <text evidence="3">The sequence shown here is derived from an EMBL/GenBank/DDBJ whole genome shotgun (WGS) entry which is preliminary data.</text>
</comment>
<evidence type="ECO:0000256" key="1">
    <source>
        <dbReference type="ARBA" id="ARBA00022737"/>
    </source>
</evidence>
<protein>
    <submittedName>
        <fullName evidence="3">Pentatricopeptide repeat-containing protein, chloroplastic</fullName>
    </submittedName>
</protein>
<name>A0A199VYR3_ANACO</name>
<reference evidence="3 4" key="1">
    <citation type="journal article" date="2016" name="DNA Res.">
        <title>The draft genome of MD-2 pineapple using hybrid error correction of long reads.</title>
        <authorList>
            <person name="Redwan R.M."/>
            <person name="Saidin A."/>
            <person name="Kumar S.V."/>
        </authorList>
    </citation>
    <scope>NUCLEOTIDE SEQUENCE [LARGE SCALE GENOMIC DNA]</scope>
    <source>
        <strain evidence="4">cv. MD2</strain>
        <tissue evidence="3">Leaf</tissue>
    </source>
</reference>
<dbReference type="EMBL" id="LSRQ01000509">
    <property type="protein sequence ID" value="OAY82377.1"/>
    <property type="molecule type" value="Genomic_DNA"/>
</dbReference>
<accession>A0A199VYR3</accession>
<sequence length="115" mass="13148">MYGKYGDMVKGRLVFDRMPSRDVVSWNSLLAGYERNKQFGYGLPSDPVVPDSCKIGREIHALPKSLEVLVCNALLSMYAKNGRLVDAEKIFIKWGCEIPTLGMQWSAVLHEWIWR</sequence>
<dbReference type="GO" id="GO:0009451">
    <property type="term" value="P:RNA modification"/>
    <property type="evidence" value="ECO:0007669"/>
    <property type="project" value="InterPro"/>
</dbReference>
<gene>
    <name evidence="3" type="ORF">ACMD2_22144</name>
</gene>
<keyword evidence="2" id="KW-0809">Transit peptide</keyword>
<dbReference type="PANTHER" id="PTHR47926">
    <property type="entry name" value="PENTATRICOPEPTIDE REPEAT-CONTAINING PROTEIN"/>
    <property type="match status" value="1"/>
</dbReference>
<dbReference type="GO" id="GO:0003723">
    <property type="term" value="F:RNA binding"/>
    <property type="evidence" value="ECO:0007669"/>
    <property type="project" value="InterPro"/>
</dbReference>
<evidence type="ECO:0000313" key="3">
    <source>
        <dbReference type="EMBL" id="OAY82377.1"/>
    </source>
</evidence>
<dbReference type="InterPro" id="IPR002885">
    <property type="entry name" value="PPR_rpt"/>
</dbReference>
<dbReference type="NCBIfam" id="TIGR00756">
    <property type="entry name" value="PPR"/>
    <property type="match status" value="1"/>
</dbReference>
<dbReference type="AlphaFoldDB" id="A0A199VYR3"/>
<dbReference type="Pfam" id="PF01535">
    <property type="entry name" value="PPR"/>
    <property type="match status" value="3"/>
</dbReference>
<dbReference type="InterPro" id="IPR046960">
    <property type="entry name" value="PPR_At4g14850-like_plant"/>
</dbReference>
<dbReference type="STRING" id="4615.A0A199VYR3"/>
<dbReference type="Gene3D" id="1.25.40.10">
    <property type="entry name" value="Tetratricopeptide repeat domain"/>
    <property type="match status" value="1"/>
</dbReference>
<dbReference type="Proteomes" id="UP000092600">
    <property type="component" value="Unassembled WGS sequence"/>
</dbReference>
<organism evidence="3 4">
    <name type="scientific">Ananas comosus</name>
    <name type="common">Pineapple</name>
    <name type="synonym">Ananas ananas</name>
    <dbReference type="NCBI Taxonomy" id="4615"/>
    <lineage>
        <taxon>Eukaryota</taxon>
        <taxon>Viridiplantae</taxon>
        <taxon>Streptophyta</taxon>
        <taxon>Embryophyta</taxon>
        <taxon>Tracheophyta</taxon>
        <taxon>Spermatophyta</taxon>
        <taxon>Magnoliopsida</taxon>
        <taxon>Liliopsida</taxon>
        <taxon>Poales</taxon>
        <taxon>Bromeliaceae</taxon>
        <taxon>Bromelioideae</taxon>
        <taxon>Ananas</taxon>
    </lineage>
</organism>
<dbReference type="InterPro" id="IPR011990">
    <property type="entry name" value="TPR-like_helical_dom_sf"/>
</dbReference>
<evidence type="ECO:0000313" key="4">
    <source>
        <dbReference type="Proteomes" id="UP000092600"/>
    </source>
</evidence>
<proteinExistence type="predicted"/>
<evidence type="ECO:0000256" key="2">
    <source>
        <dbReference type="ARBA" id="ARBA00022946"/>
    </source>
</evidence>